<organism evidence="13 14">
    <name type="scientific">Sebaldella termitidis (strain ATCC 33386 / NCTC 11300)</name>
    <dbReference type="NCBI Taxonomy" id="526218"/>
    <lineage>
        <taxon>Bacteria</taxon>
        <taxon>Fusobacteriati</taxon>
        <taxon>Fusobacteriota</taxon>
        <taxon>Fusobacteriia</taxon>
        <taxon>Fusobacteriales</taxon>
        <taxon>Leptotrichiaceae</taxon>
        <taxon>Sebaldella</taxon>
    </lineage>
</organism>
<dbReference type="GO" id="GO:0016052">
    <property type="term" value="P:carbohydrate catabolic process"/>
    <property type="evidence" value="ECO:0007669"/>
    <property type="project" value="UniProtKB-ARBA"/>
</dbReference>
<evidence type="ECO:0000256" key="8">
    <source>
        <dbReference type="ARBA" id="ARBA00032802"/>
    </source>
</evidence>
<dbReference type="GO" id="GO:0005524">
    <property type="term" value="F:ATP binding"/>
    <property type="evidence" value="ECO:0007669"/>
    <property type="project" value="UniProtKB-UniRule"/>
</dbReference>
<dbReference type="InterPro" id="IPR017583">
    <property type="entry name" value="Tagatose/fructose_Pkinase"/>
</dbReference>
<evidence type="ECO:0000256" key="7">
    <source>
        <dbReference type="ARBA" id="ARBA00022840"/>
    </source>
</evidence>
<evidence type="ECO:0000256" key="11">
    <source>
        <dbReference type="RuleBase" id="RU369061"/>
    </source>
</evidence>
<evidence type="ECO:0000256" key="3">
    <source>
        <dbReference type="ARBA" id="ARBA00013596"/>
    </source>
</evidence>
<evidence type="ECO:0000256" key="9">
    <source>
        <dbReference type="ARBA" id="ARBA00047745"/>
    </source>
</evidence>
<dbReference type="FunFam" id="3.40.1190.20:FF:000001">
    <property type="entry name" value="Phosphofructokinase"/>
    <property type="match status" value="1"/>
</dbReference>
<dbReference type="EC" id="2.7.1.56" evidence="2 11"/>
<evidence type="ECO:0000256" key="5">
    <source>
        <dbReference type="ARBA" id="ARBA00022741"/>
    </source>
</evidence>
<feature type="domain" description="Carbohydrate kinase PfkB" evidence="12">
    <location>
        <begin position="10"/>
        <end position="285"/>
    </location>
</feature>
<keyword evidence="14" id="KW-1185">Reference proteome</keyword>
<dbReference type="Gene3D" id="3.40.1190.20">
    <property type="match status" value="1"/>
</dbReference>
<dbReference type="PANTHER" id="PTHR46566:SF1">
    <property type="entry name" value="1-PHOSPHOFRUCTOKINASE"/>
    <property type="match status" value="1"/>
</dbReference>
<keyword evidence="7 11" id="KW-0067">ATP-binding</keyword>
<evidence type="ECO:0000256" key="1">
    <source>
        <dbReference type="ARBA" id="ARBA00010688"/>
    </source>
</evidence>
<keyword evidence="4 10" id="KW-0808">Transferase</keyword>
<dbReference type="GO" id="GO:0044281">
    <property type="term" value="P:small molecule metabolic process"/>
    <property type="evidence" value="ECO:0007669"/>
    <property type="project" value="UniProtKB-ARBA"/>
</dbReference>
<dbReference type="PROSITE" id="PS00584">
    <property type="entry name" value="PFKB_KINASES_2"/>
    <property type="match status" value="1"/>
</dbReference>
<dbReference type="InterPro" id="IPR011611">
    <property type="entry name" value="PfkB_dom"/>
</dbReference>
<dbReference type="SUPFAM" id="SSF53613">
    <property type="entry name" value="Ribokinase-like"/>
    <property type="match status" value="1"/>
</dbReference>
<dbReference type="KEGG" id="str:Sterm_3759"/>
<comment type="catalytic activity">
    <reaction evidence="9 11">
        <text>beta-D-fructose 1-phosphate + ATP = beta-D-fructose 1,6-bisphosphate + ADP + H(+)</text>
        <dbReference type="Rhea" id="RHEA:14213"/>
        <dbReference type="ChEBI" id="CHEBI:15378"/>
        <dbReference type="ChEBI" id="CHEBI:30616"/>
        <dbReference type="ChEBI" id="CHEBI:32966"/>
        <dbReference type="ChEBI" id="CHEBI:138881"/>
        <dbReference type="ChEBI" id="CHEBI:456216"/>
        <dbReference type="EC" id="2.7.1.56"/>
    </reaction>
</comment>
<dbReference type="EMBL" id="CP001739">
    <property type="protein sequence ID" value="ACZ10593.1"/>
    <property type="molecule type" value="Genomic_DNA"/>
</dbReference>
<protein>
    <recommendedName>
        <fullName evidence="3 11">1-phosphofructokinase</fullName>
        <shortName evidence="11">Fru1PK</shortName>
        <ecNumber evidence="2 11">2.7.1.56</ecNumber>
    </recommendedName>
    <alternativeName>
        <fullName evidence="8 11">Fructose 1-phosphate kinase</fullName>
    </alternativeName>
</protein>
<dbReference type="NCBIfam" id="TIGR03828">
    <property type="entry name" value="pfkB"/>
    <property type="match status" value="1"/>
</dbReference>
<dbReference type="PANTHER" id="PTHR46566">
    <property type="entry name" value="1-PHOSPHOFRUCTOKINASE-RELATED"/>
    <property type="match status" value="1"/>
</dbReference>
<comment type="function">
    <text evidence="11">Catalyzes the ATP-dependent phosphorylation of fructose-l-phosphate to fructose-l,6-bisphosphate.</text>
</comment>
<evidence type="ECO:0000256" key="2">
    <source>
        <dbReference type="ARBA" id="ARBA00012131"/>
    </source>
</evidence>
<dbReference type="AlphaFoldDB" id="D1ARV7"/>
<sequence>MIYTLTLNPALDYDIYMDSFQEGDLNLSKEVNIRAGGKGINVSKLLANLGIKSKALGYTAGFTGDFIKKNLYDEGIESDFVELDGITRINVKINNNSKETEIAGLSPKITKEAEEKLIEKISKLQKDDILILSGSIPGSIERNIYKKLAEMLPEGTKIVLDTRGNLLKENLNGNFLIKPNIAELEEMFETRLSTTADIIKKCAYFLERNVKNVIVSMGGKGALLVNKEGAYLAEAPKGELINSVGAGDSMVAGFIAGIETGRSPEDSFRLAVASGSATAYSYGLGEKDLIYRLYNEVTLKKEGV</sequence>
<dbReference type="PIRSF" id="PIRSF000535">
    <property type="entry name" value="1PFK/6PFK/LacC"/>
    <property type="match status" value="1"/>
</dbReference>
<evidence type="ECO:0000313" key="14">
    <source>
        <dbReference type="Proteomes" id="UP000000845"/>
    </source>
</evidence>
<dbReference type="NCBIfam" id="TIGR03168">
    <property type="entry name" value="1-PFK"/>
    <property type="match status" value="1"/>
</dbReference>
<dbReference type="InterPro" id="IPR029056">
    <property type="entry name" value="Ribokinase-like"/>
</dbReference>
<name>D1ARV7_SEBTE</name>
<dbReference type="InterPro" id="IPR022463">
    <property type="entry name" value="1-PFruKinase"/>
</dbReference>
<dbReference type="RefSeq" id="WP_012863175.1">
    <property type="nucleotide sequence ID" value="NC_013517.1"/>
</dbReference>
<keyword evidence="6 11" id="KW-0418">Kinase</keyword>
<gene>
    <name evidence="13" type="ordered locus">Sterm_3759</name>
</gene>
<evidence type="ECO:0000256" key="4">
    <source>
        <dbReference type="ARBA" id="ARBA00022679"/>
    </source>
</evidence>
<dbReference type="InterPro" id="IPR002173">
    <property type="entry name" value="Carboh/pur_kinase_PfkB_CS"/>
</dbReference>
<dbReference type="HOGENOM" id="CLU_050013_1_0_0"/>
<dbReference type="Proteomes" id="UP000000845">
    <property type="component" value="Chromosome"/>
</dbReference>
<dbReference type="CDD" id="cd01164">
    <property type="entry name" value="FruK_PfkB_like"/>
    <property type="match status" value="1"/>
</dbReference>
<dbReference type="GO" id="GO:0005829">
    <property type="term" value="C:cytosol"/>
    <property type="evidence" value="ECO:0007669"/>
    <property type="project" value="TreeGrafter"/>
</dbReference>
<dbReference type="STRING" id="526218.Sterm_3759"/>
<dbReference type="GO" id="GO:0008662">
    <property type="term" value="F:1-phosphofructokinase activity"/>
    <property type="evidence" value="ECO:0007669"/>
    <property type="project" value="UniProtKB-UniRule"/>
</dbReference>
<evidence type="ECO:0000313" key="13">
    <source>
        <dbReference type="EMBL" id="ACZ10593.1"/>
    </source>
</evidence>
<keyword evidence="5 11" id="KW-0547">Nucleotide-binding</keyword>
<evidence type="ECO:0000256" key="10">
    <source>
        <dbReference type="PIRNR" id="PIRNR000535"/>
    </source>
</evidence>
<proteinExistence type="inferred from homology"/>
<dbReference type="eggNOG" id="COG1105">
    <property type="taxonomic scope" value="Bacteria"/>
</dbReference>
<evidence type="ECO:0000256" key="6">
    <source>
        <dbReference type="ARBA" id="ARBA00022777"/>
    </source>
</evidence>
<evidence type="ECO:0000259" key="12">
    <source>
        <dbReference type="Pfam" id="PF00294"/>
    </source>
</evidence>
<reference evidence="14" key="1">
    <citation type="submission" date="2009-09" db="EMBL/GenBank/DDBJ databases">
        <title>The complete chromosome of Sebaldella termitidis ATCC 33386.</title>
        <authorList>
            <consortium name="US DOE Joint Genome Institute (JGI-PGF)"/>
            <person name="Lucas S."/>
            <person name="Copeland A."/>
            <person name="Lapidus A."/>
            <person name="Glavina del Rio T."/>
            <person name="Dalin E."/>
            <person name="Tice H."/>
            <person name="Bruce D."/>
            <person name="Goodwin L."/>
            <person name="Pitluck S."/>
            <person name="Kyrpides N."/>
            <person name="Mavromatis K."/>
            <person name="Ivanova N."/>
            <person name="Mikhailova N."/>
            <person name="Sims D."/>
            <person name="Meincke L."/>
            <person name="Brettin T."/>
            <person name="Detter J.C."/>
            <person name="Han C."/>
            <person name="Larimer F."/>
            <person name="Land M."/>
            <person name="Hauser L."/>
            <person name="Markowitz V."/>
            <person name="Cheng J.F."/>
            <person name="Hugenholtz P."/>
            <person name="Woyke T."/>
            <person name="Wu D."/>
            <person name="Eisen J.A."/>
        </authorList>
    </citation>
    <scope>NUCLEOTIDE SEQUENCE [LARGE SCALE GENOMIC DNA]</scope>
    <source>
        <strain evidence="14">ATCC 33386 / NCTC 11300</strain>
    </source>
</reference>
<accession>D1ARV7</accession>
<reference evidence="13 14" key="2">
    <citation type="journal article" date="2010" name="Stand. Genomic Sci.">
        <title>Complete genome sequence of Sebaldella termitidis type strain (NCTC 11300).</title>
        <authorList>
            <person name="Harmon-Smith M."/>
            <person name="Celia L."/>
            <person name="Chertkov O."/>
            <person name="Lapidus A."/>
            <person name="Copeland A."/>
            <person name="Glavina Del Rio T."/>
            <person name="Nolan M."/>
            <person name="Lucas S."/>
            <person name="Tice H."/>
            <person name="Cheng J.F."/>
            <person name="Han C."/>
            <person name="Detter J.C."/>
            <person name="Bruce D."/>
            <person name="Goodwin L."/>
            <person name="Pitluck S."/>
            <person name="Pati A."/>
            <person name="Liolios K."/>
            <person name="Ivanova N."/>
            <person name="Mavromatis K."/>
            <person name="Mikhailova N."/>
            <person name="Chen A."/>
            <person name="Palaniappan K."/>
            <person name="Land M."/>
            <person name="Hauser L."/>
            <person name="Chang Y.J."/>
            <person name="Jeffries C.D."/>
            <person name="Brettin T."/>
            <person name="Goker M."/>
            <person name="Beck B."/>
            <person name="Bristow J."/>
            <person name="Eisen J.A."/>
            <person name="Markowitz V."/>
            <person name="Hugenholtz P."/>
            <person name="Kyrpides N.C."/>
            <person name="Klenk H.P."/>
            <person name="Chen F."/>
        </authorList>
    </citation>
    <scope>NUCLEOTIDE SEQUENCE [LARGE SCALE GENOMIC DNA]</scope>
    <source>
        <strain evidence="14">ATCC 33386 / NCTC 11300</strain>
    </source>
</reference>
<dbReference type="Pfam" id="PF00294">
    <property type="entry name" value="PfkB"/>
    <property type="match status" value="1"/>
</dbReference>
<comment type="similarity">
    <text evidence="1 11">Belongs to the carbohydrate kinase PfkB family.</text>
</comment>